<proteinExistence type="predicted"/>
<evidence type="ECO:0000313" key="2">
    <source>
        <dbReference type="EMBL" id="APW65807.1"/>
    </source>
</evidence>
<dbReference type="KEGG" id="alp:LPB137_08045"/>
<accession>A0A1P8KMK8</accession>
<dbReference type="Proteomes" id="UP000186074">
    <property type="component" value="Chromosome"/>
</dbReference>
<dbReference type="Pfam" id="PF09928">
    <property type="entry name" value="DUF2160"/>
    <property type="match status" value="1"/>
</dbReference>
<dbReference type="EMBL" id="CP019070">
    <property type="protein sequence ID" value="APW65807.1"/>
    <property type="molecule type" value="Genomic_DNA"/>
</dbReference>
<sequence length="92" mass="10280">MDLSWMAWTSGTATFFICIFVALMGMIVWAIKWPQAPRVGILRIETTPGDRLFLSLLGSAFISLAWLAIFGAPIYGGMIVCFIYALAVFRWV</sequence>
<feature type="transmembrane region" description="Helical" evidence="1">
    <location>
        <begin position="6"/>
        <end position="31"/>
    </location>
</feature>
<evidence type="ECO:0008006" key="4">
    <source>
        <dbReference type="Google" id="ProtNLM"/>
    </source>
</evidence>
<reference evidence="2 3" key="1">
    <citation type="submission" date="2017-01" db="EMBL/GenBank/DDBJ databases">
        <title>Genome sequencing of Arcobacter sp. LPB0137.</title>
        <authorList>
            <person name="Lee G.-W."/>
            <person name="Yi H."/>
        </authorList>
    </citation>
    <scope>NUCLEOTIDE SEQUENCE [LARGE SCALE GENOMIC DNA]</scope>
    <source>
        <strain evidence="2 3">LPB0137</strain>
    </source>
</reference>
<dbReference type="AlphaFoldDB" id="A0A1P8KMK8"/>
<protein>
    <recommendedName>
        <fullName evidence="4">DUF2160 domain-containing protein</fullName>
    </recommendedName>
</protein>
<dbReference type="InterPro" id="IPR018678">
    <property type="entry name" value="DUF2160_TM"/>
</dbReference>
<dbReference type="RefSeq" id="WP_076086801.1">
    <property type="nucleotide sequence ID" value="NZ_CP019070.1"/>
</dbReference>
<keyword evidence="1" id="KW-1133">Transmembrane helix</keyword>
<keyword evidence="1" id="KW-0812">Transmembrane</keyword>
<name>A0A1P8KMK8_9BACT</name>
<evidence type="ECO:0000313" key="3">
    <source>
        <dbReference type="Proteomes" id="UP000186074"/>
    </source>
</evidence>
<gene>
    <name evidence="2" type="ORF">LPB137_08045</name>
</gene>
<dbReference type="OrthoDB" id="5420630at2"/>
<evidence type="ECO:0000256" key="1">
    <source>
        <dbReference type="SAM" id="Phobius"/>
    </source>
</evidence>
<keyword evidence="1" id="KW-0472">Membrane</keyword>
<feature type="transmembrane region" description="Helical" evidence="1">
    <location>
        <begin position="75"/>
        <end position="91"/>
    </location>
</feature>
<organism evidence="2 3">
    <name type="scientific">Poseidonibacter parvus</name>
    <dbReference type="NCBI Taxonomy" id="1850254"/>
    <lineage>
        <taxon>Bacteria</taxon>
        <taxon>Pseudomonadati</taxon>
        <taxon>Campylobacterota</taxon>
        <taxon>Epsilonproteobacteria</taxon>
        <taxon>Campylobacterales</taxon>
        <taxon>Arcobacteraceae</taxon>
        <taxon>Poseidonibacter</taxon>
    </lineage>
</organism>
<keyword evidence="3" id="KW-1185">Reference proteome</keyword>
<dbReference type="STRING" id="1850254.LPB137_08045"/>